<dbReference type="OrthoDB" id="1111167at2759"/>
<accession>A0A565CB19</accession>
<keyword evidence="3" id="KW-1185">Reference proteome</keyword>
<protein>
    <submittedName>
        <fullName evidence="2">Uncharacterized protein</fullName>
    </submittedName>
</protein>
<sequence>MAYLEEQEPKIRRNFQSMRFEPMFDLLEQHLHHLTTLGDVLFTVIRDIEMITCYLDIATRTNPNYVAFQLCLEHGKKKRFMCKDQRATLYLGGIFCLILEVTYVIKQHIRQKGSNVLVKVSSSDAPNFLVIPPKNAIAFFVFDAAGYDLSEGEDDRCSTM</sequence>
<dbReference type="Proteomes" id="UP000489600">
    <property type="component" value="Unassembled WGS sequence"/>
</dbReference>
<reference evidence="2" key="1">
    <citation type="submission" date="2019-07" db="EMBL/GenBank/DDBJ databases">
        <authorList>
            <person name="Dittberner H."/>
        </authorList>
    </citation>
    <scope>NUCLEOTIDE SEQUENCE [LARGE SCALE GENOMIC DNA]</scope>
</reference>
<dbReference type="EMBL" id="CABITT030000007">
    <property type="protein sequence ID" value="VVB10867.1"/>
    <property type="molecule type" value="Genomic_DNA"/>
</dbReference>
<evidence type="ECO:0000313" key="3">
    <source>
        <dbReference type="Proteomes" id="UP000489600"/>
    </source>
</evidence>
<gene>
    <name evidence="2" type="ORF">ANE_LOCUS21311</name>
</gene>
<proteinExistence type="predicted"/>
<evidence type="ECO:0000313" key="2">
    <source>
        <dbReference type="EMBL" id="VVB10867.1"/>
    </source>
</evidence>
<keyword evidence="1" id="KW-0812">Transmembrane</keyword>
<comment type="caution">
    <text evidence="2">The sequence shown here is derived from an EMBL/GenBank/DDBJ whole genome shotgun (WGS) entry which is preliminary data.</text>
</comment>
<keyword evidence="1" id="KW-0472">Membrane</keyword>
<name>A0A565CB19_9BRAS</name>
<feature type="transmembrane region" description="Helical" evidence="1">
    <location>
        <begin position="87"/>
        <end position="105"/>
    </location>
</feature>
<dbReference type="AlphaFoldDB" id="A0A565CB19"/>
<organism evidence="2 3">
    <name type="scientific">Arabis nemorensis</name>
    <dbReference type="NCBI Taxonomy" id="586526"/>
    <lineage>
        <taxon>Eukaryota</taxon>
        <taxon>Viridiplantae</taxon>
        <taxon>Streptophyta</taxon>
        <taxon>Embryophyta</taxon>
        <taxon>Tracheophyta</taxon>
        <taxon>Spermatophyta</taxon>
        <taxon>Magnoliopsida</taxon>
        <taxon>eudicotyledons</taxon>
        <taxon>Gunneridae</taxon>
        <taxon>Pentapetalae</taxon>
        <taxon>rosids</taxon>
        <taxon>malvids</taxon>
        <taxon>Brassicales</taxon>
        <taxon>Brassicaceae</taxon>
        <taxon>Arabideae</taxon>
        <taxon>Arabis</taxon>
    </lineage>
</organism>
<keyword evidence="1" id="KW-1133">Transmembrane helix</keyword>
<evidence type="ECO:0000256" key="1">
    <source>
        <dbReference type="SAM" id="Phobius"/>
    </source>
</evidence>